<evidence type="ECO:0000256" key="1">
    <source>
        <dbReference type="SAM" id="MobiDB-lite"/>
    </source>
</evidence>
<keyword evidence="4" id="KW-1185">Reference proteome</keyword>
<keyword evidence="2" id="KW-0812">Transmembrane</keyword>
<reference evidence="3" key="1">
    <citation type="submission" date="2020-06" db="EMBL/GenBank/DDBJ databases">
        <authorList>
            <consortium name="Plant Systems Biology data submission"/>
        </authorList>
    </citation>
    <scope>NUCLEOTIDE SEQUENCE</scope>
    <source>
        <strain evidence="3">D6</strain>
    </source>
</reference>
<dbReference type="Proteomes" id="UP001153069">
    <property type="component" value="Unassembled WGS sequence"/>
</dbReference>
<feature type="compositionally biased region" description="Polar residues" evidence="1">
    <location>
        <begin position="178"/>
        <end position="199"/>
    </location>
</feature>
<accession>A0A9N8F270</accession>
<keyword evidence="2" id="KW-0472">Membrane</keyword>
<feature type="region of interest" description="Disordered" evidence="1">
    <location>
        <begin position="1"/>
        <end position="66"/>
    </location>
</feature>
<name>A0A9N8F270_9STRA</name>
<sequence length="750" mass="80357">MKQAKRKDDNDIVEKEEATETTLMSEGASASASREGEGESVFLDEPVSMTMSKQGEEAGVEGTSNSSFKVVGLADAMNHPRRDIIHQRKQRHKAPGPAPVPAPVPVHVPQQPGAFPVDPMARQRQSNTRRKTKSKRLSLATQIQQQQQGQQQQQRQQQQPPPPPPPSTPPPPHLSIATAASNSRRQSTNLHADSSTTPHLISAQLVSDFDDDASMERDTIYQQAHRDAQRQVREDLLRDVIVADQVVDEHKHKQEQCRSWTAISACIVIVVATLAAVLGAQPWKKSDTPVQLNTVPVPANDLCTGALALSLTDDNDGDSQLPLLGDTRGASAVNFESCAASVVTGGLGLWYNVTGTGKPLRVSTCDSNSTYDTQLTLFQGSCQSHVCVGANDNGDDPSCGVSSSLTWPSVLGEMYIICVHGKFEPTPGTDDNPVLPVATPLSGTFQLTLDEMAQNDFCETATLIDIHSPVRGTTKDATSDSQVSFCHGTESSAPGVWFRIAGTGTPLQAVLTNVTTNLQLTIYQGTSSSNLFNNDPHADCRTIRCIAGYDNPFELDSQVTFATDAGVSYYILVHGVDAQQGSFELLVQETAQNDLCDTALELSLDHNNHTGGSDEKGSAQVVIQGSTALATFSGLSRAGAACNGLSQTAPGVWFSLKGADEEITIRAHTCVSGDDASVVARESLADTTLTVFRGENCQNLQCLVANDDSSCGQKSLVEWEAAKDEQYFILISGKADKRGSFQLTVESLVV</sequence>
<protein>
    <submittedName>
        <fullName evidence="3">Uncharacterized protein</fullName>
    </submittedName>
</protein>
<organism evidence="3 4">
    <name type="scientific">Seminavis robusta</name>
    <dbReference type="NCBI Taxonomy" id="568900"/>
    <lineage>
        <taxon>Eukaryota</taxon>
        <taxon>Sar</taxon>
        <taxon>Stramenopiles</taxon>
        <taxon>Ochrophyta</taxon>
        <taxon>Bacillariophyta</taxon>
        <taxon>Bacillariophyceae</taxon>
        <taxon>Bacillariophycidae</taxon>
        <taxon>Naviculales</taxon>
        <taxon>Naviculaceae</taxon>
        <taxon>Seminavis</taxon>
    </lineage>
</organism>
<keyword evidence="2" id="KW-1133">Transmembrane helix</keyword>
<feature type="compositionally biased region" description="Basic residues" evidence="1">
    <location>
        <begin position="127"/>
        <end position="136"/>
    </location>
</feature>
<proteinExistence type="predicted"/>
<evidence type="ECO:0000256" key="2">
    <source>
        <dbReference type="SAM" id="Phobius"/>
    </source>
</evidence>
<evidence type="ECO:0000313" key="3">
    <source>
        <dbReference type="EMBL" id="CAB9529906.1"/>
    </source>
</evidence>
<feature type="compositionally biased region" description="Pro residues" evidence="1">
    <location>
        <begin position="96"/>
        <end position="106"/>
    </location>
</feature>
<dbReference type="EMBL" id="CAICTM010002664">
    <property type="protein sequence ID" value="CAB9529906.1"/>
    <property type="molecule type" value="Genomic_DNA"/>
</dbReference>
<dbReference type="AlphaFoldDB" id="A0A9N8F270"/>
<feature type="compositionally biased region" description="Basic and acidic residues" evidence="1">
    <location>
        <begin position="1"/>
        <end position="18"/>
    </location>
</feature>
<gene>
    <name evidence="3" type="ORF">SEMRO_2666_G334170.1</name>
</gene>
<feature type="region of interest" description="Disordered" evidence="1">
    <location>
        <begin position="83"/>
        <end position="199"/>
    </location>
</feature>
<comment type="caution">
    <text evidence="3">The sequence shown here is derived from an EMBL/GenBank/DDBJ whole genome shotgun (WGS) entry which is preliminary data.</text>
</comment>
<dbReference type="OrthoDB" id="57426at2759"/>
<evidence type="ECO:0000313" key="4">
    <source>
        <dbReference type="Proteomes" id="UP001153069"/>
    </source>
</evidence>
<feature type="compositionally biased region" description="Low complexity" evidence="1">
    <location>
        <begin position="142"/>
        <end position="158"/>
    </location>
</feature>
<feature type="compositionally biased region" description="Pro residues" evidence="1">
    <location>
        <begin position="159"/>
        <end position="173"/>
    </location>
</feature>
<feature type="transmembrane region" description="Helical" evidence="2">
    <location>
        <begin position="260"/>
        <end position="283"/>
    </location>
</feature>